<comment type="function">
    <text evidence="8">May be involved in fusion of retrograde transport vesicles derived from an endocytic compartment with the Golgi complex.</text>
</comment>
<dbReference type="GO" id="GO:0005737">
    <property type="term" value="C:cytoplasm"/>
    <property type="evidence" value="ECO:0007669"/>
    <property type="project" value="UniProtKB-ARBA"/>
</dbReference>
<name>A0AAD8PFK4_BABGI</name>
<keyword evidence="3 8" id="KW-0812">Transmembrane</keyword>
<feature type="transmembrane region" description="Helical" evidence="8">
    <location>
        <begin position="108"/>
        <end position="131"/>
    </location>
</feature>
<dbReference type="EMBL" id="JAVEPI010000001">
    <property type="protein sequence ID" value="KAK1444378.1"/>
    <property type="molecule type" value="Genomic_DNA"/>
</dbReference>
<dbReference type="GO" id="GO:0012505">
    <property type="term" value="C:endomembrane system"/>
    <property type="evidence" value="ECO:0007669"/>
    <property type="project" value="UniProtKB-ARBA"/>
</dbReference>
<dbReference type="GO" id="GO:0016020">
    <property type="term" value="C:membrane"/>
    <property type="evidence" value="ECO:0007669"/>
    <property type="project" value="UniProtKB-SubCell"/>
</dbReference>
<keyword evidence="6 8" id="KW-0472">Membrane</keyword>
<dbReference type="InterPro" id="IPR007305">
    <property type="entry name" value="Vesicle_transpt_Got1/SFT2"/>
</dbReference>
<dbReference type="PANTHER" id="PTHR23137:SF36">
    <property type="entry name" value="VESICLE TRANSPORT PROTEIN SFT2C"/>
    <property type="match status" value="1"/>
</dbReference>
<reference evidence="9" key="1">
    <citation type="submission" date="2023-08" db="EMBL/GenBank/DDBJ databases">
        <title>Draft sequence of the Babesia gibsoni genome.</title>
        <authorList>
            <person name="Yamagishi J.Y."/>
            <person name="Xuan X.X."/>
        </authorList>
    </citation>
    <scope>NUCLEOTIDE SEQUENCE</scope>
    <source>
        <strain evidence="9">Azabu</strain>
    </source>
</reference>
<protein>
    <recommendedName>
        <fullName evidence="8">Vesicle transport protein</fullName>
    </recommendedName>
</protein>
<accession>A0AAD8PFK4</accession>
<dbReference type="AlphaFoldDB" id="A0AAD8PFK4"/>
<dbReference type="PANTHER" id="PTHR23137">
    <property type="entry name" value="VESICLE TRANSPORT PROTEIN-RELATED"/>
    <property type="match status" value="1"/>
</dbReference>
<dbReference type="GO" id="GO:0016192">
    <property type="term" value="P:vesicle-mediated transport"/>
    <property type="evidence" value="ECO:0007669"/>
    <property type="project" value="InterPro"/>
</dbReference>
<comment type="subcellular location">
    <subcellularLocation>
        <location evidence="1 8">Membrane</location>
        <topology evidence="1 8">Multi-pass membrane protein</topology>
    </subcellularLocation>
</comment>
<proteinExistence type="inferred from homology"/>
<keyword evidence="5 8" id="KW-1133">Transmembrane helix</keyword>
<evidence type="ECO:0000256" key="8">
    <source>
        <dbReference type="RuleBase" id="RU363111"/>
    </source>
</evidence>
<feature type="transmembrane region" description="Helical" evidence="8">
    <location>
        <begin position="194"/>
        <end position="216"/>
    </location>
</feature>
<keyword evidence="2 8" id="KW-0813">Transport</keyword>
<organism evidence="9 10">
    <name type="scientific">Babesia gibsoni</name>
    <dbReference type="NCBI Taxonomy" id="33632"/>
    <lineage>
        <taxon>Eukaryota</taxon>
        <taxon>Sar</taxon>
        <taxon>Alveolata</taxon>
        <taxon>Apicomplexa</taxon>
        <taxon>Aconoidasida</taxon>
        <taxon>Piroplasmida</taxon>
        <taxon>Babesiidae</taxon>
        <taxon>Babesia</taxon>
    </lineage>
</organism>
<gene>
    <name evidence="9" type="ORF">BgAZ_102840</name>
</gene>
<evidence type="ECO:0000256" key="1">
    <source>
        <dbReference type="ARBA" id="ARBA00004141"/>
    </source>
</evidence>
<comment type="similarity">
    <text evidence="7 8">Belongs to the SFT2 family.</text>
</comment>
<evidence type="ECO:0000313" key="10">
    <source>
        <dbReference type="Proteomes" id="UP001230268"/>
    </source>
</evidence>
<evidence type="ECO:0000256" key="5">
    <source>
        <dbReference type="ARBA" id="ARBA00022989"/>
    </source>
</evidence>
<feature type="transmembrane region" description="Helical" evidence="8">
    <location>
        <begin position="137"/>
        <end position="159"/>
    </location>
</feature>
<evidence type="ECO:0000256" key="2">
    <source>
        <dbReference type="ARBA" id="ARBA00022448"/>
    </source>
</evidence>
<evidence type="ECO:0000256" key="3">
    <source>
        <dbReference type="ARBA" id="ARBA00022692"/>
    </source>
</evidence>
<keyword evidence="4 8" id="KW-0653">Protein transport</keyword>
<evidence type="ECO:0000256" key="4">
    <source>
        <dbReference type="ARBA" id="ARBA00022927"/>
    </source>
</evidence>
<comment type="caution">
    <text evidence="9">The sequence shown here is derived from an EMBL/GenBank/DDBJ whole genome shotgun (WGS) entry which is preliminary data.</text>
</comment>
<dbReference type="InterPro" id="IPR011691">
    <property type="entry name" value="Vesicle_transpt_SFT2"/>
</dbReference>
<evidence type="ECO:0000313" key="9">
    <source>
        <dbReference type="EMBL" id="KAK1444378.1"/>
    </source>
</evidence>
<evidence type="ECO:0000256" key="6">
    <source>
        <dbReference type="ARBA" id="ARBA00023136"/>
    </source>
</evidence>
<keyword evidence="10" id="KW-1185">Reference proteome</keyword>
<evidence type="ECO:0000256" key="7">
    <source>
        <dbReference type="ARBA" id="ARBA00025800"/>
    </source>
</evidence>
<sequence length="248" mass="26890">MAVPLLMPADRKVIIQGQAQDTATSEDNYLLKGIEFVKNSASNIQRGFGDSTRGSSFYGGVAASLSNDGIPSGRSSLSKIMNVGKSFIGMSSASSEAQSWMTYTNYKAFMALFATSVLFFVLSFMTLPFIFFAPHKFGLLFTCASVTFLSSMAFLKGLAALMEHMMHEKRIVYSGALCTSMGFTFIFTTCHPVYILAFISSIVQTLTLISVIVSYVPGGAGALKVMYSSMWEFVKRQTRGEGSGSLPI</sequence>
<dbReference type="Proteomes" id="UP001230268">
    <property type="component" value="Unassembled WGS sequence"/>
</dbReference>
<dbReference type="Pfam" id="PF04178">
    <property type="entry name" value="Got1"/>
    <property type="match status" value="1"/>
</dbReference>
<dbReference type="GO" id="GO:0015031">
    <property type="term" value="P:protein transport"/>
    <property type="evidence" value="ECO:0007669"/>
    <property type="project" value="UniProtKB-KW"/>
</dbReference>
<feature type="transmembrane region" description="Helical" evidence="8">
    <location>
        <begin position="171"/>
        <end position="188"/>
    </location>
</feature>